<evidence type="ECO:0000256" key="1">
    <source>
        <dbReference type="SAM" id="SignalP"/>
    </source>
</evidence>
<evidence type="ECO:0000313" key="4">
    <source>
        <dbReference type="Proteomes" id="UP000799423"/>
    </source>
</evidence>
<organism evidence="3 4">
    <name type="scientific">Plenodomus tracheiphilus IPT5</name>
    <dbReference type="NCBI Taxonomy" id="1408161"/>
    <lineage>
        <taxon>Eukaryota</taxon>
        <taxon>Fungi</taxon>
        <taxon>Dikarya</taxon>
        <taxon>Ascomycota</taxon>
        <taxon>Pezizomycotina</taxon>
        <taxon>Dothideomycetes</taxon>
        <taxon>Pleosporomycetidae</taxon>
        <taxon>Pleosporales</taxon>
        <taxon>Pleosporineae</taxon>
        <taxon>Leptosphaeriaceae</taxon>
        <taxon>Plenodomus</taxon>
    </lineage>
</organism>
<dbReference type="Gene3D" id="2.30.110.10">
    <property type="entry name" value="Electron Transport, Fmn-binding Protein, Chain A"/>
    <property type="match status" value="1"/>
</dbReference>
<keyword evidence="1" id="KW-0732">Signal</keyword>
<dbReference type="PANTHER" id="PTHR37273:SF1">
    <property type="entry name" value="ADL397C-AP"/>
    <property type="match status" value="1"/>
</dbReference>
<feature type="domain" description="CREG-like beta-barrel" evidence="2">
    <location>
        <begin position="43"/>
        <end position="217"/>
    </location>
</feature>
<sequence>MHLSNALIGLISLTTTSASNLPSPQRLFTNPSTPADHTTYKIPTIHESAVQARRILRLENIGTLSTVFPSTPHALEQRPSSVSGAPIGLMDYFGDCEPETGNPTILAITIATSFKNVDAGSNITLSLRWHPQDTTWRSPASLPRFSLVGRLEDIDVDAVEKVGVTACYVKKHPDAAWWLPGNRIHTSKWVRLVVEEVYWIGGFGDRAYIGWIPVEEWRGVTEEEIEGVRLPGEKKAGWGSVREWFGMGGGEQQEAFEL</sequence>
<dbReference type="InterPro" id="IPR055343">
    <property type="entry name" value="CREG_beta-barrel"/>
</dbReference>
<feature type="signal peptide" evidence="1">
    <location>
        <begin position="1"/>
        <end position="18"/>
    </location>
</feature>
<proteinExistence type="predicted"/>
<feature type="chain" id="PRO_5025453497" description="CREG-like beta-barrel domain-containing protein" evidence="1">
    <location>
        <begin position="19"/>
        <end position="258"/>
    </location>
</feature>
<evidence type="ECO:0000313" key="3">
    <source>
        <dbReference type="EMBL" id="KAF2847761.1"/>
    </source>
</evidence>
<dbReference type="InterPro" id="IPR012349">
    <property type="entry name" value="Split_barrel_FMN-bd"/>
</dbReference>
<dbReference type="PANTHER" id="PTHR37273">
    <property type="entry name" value="CHROMOSOME 8, WHOLE GENOME SHOTGUN SEQUENCE"/>
    <property type="match status" value="1"/>
</dbReference>
<dbReference type="EMBL" id="MU006323">
    <property type="protein sequence ID" value="KAF2847761.1"/>
    <property type="molecule type" value="Genomic_DNA"/>
</dbReference>
<keyword evidence="4" id="KW-1185">Reference proteome</keyword>
<accession>A0A6A7AWV3</accession>
<evidence type="ECO:0000259" key="2">
    <source>
        <dbReference type="Pfam" id="PF13883"/>
    </source>
</evidence>
<reference evidence="3" key="1">
    <citation type="submission" date="2020-01" db="EMBL/GenBank/DDBJ databases">
        <authorList>
            <consortium name="DOE Joint Genome Institute"/>
            <person name="Haridas S."/>
            <person name="Albert R."/>
            <person name="Binder M."/>
            <person name="Bloem J."/>
            <person name="Labutti K."/>
            <person name="Salamov A."/>
            <person name="Andreopoulos B."/>
            <person name="Baker S.E."/>
            <person name="Barry K."/>
            <person name="Bills G."/>
            <person name="Bluhm B.H."/>
            <person name="Cannon C."/>
            <person name="Castanera R."/>
            <person name="Culley D.E."/>
            <person name="Daum C."/>
            <person name="Ezra D."/>
            <person name="Gonzalez J.B."/>
            <person name="Henrissat B."/>
            <person name="Kuo A."/>
            <person name="Liang C."/>
            <person name="Lipzen A."/>
            <person name="Lutzoni F."/>
            <person name="Magnuson J."/>
            <person name="Mondo S."/>
            <person name="Nolan M."/>
            <person name="Ohm R."/>
            <person name="Pangilinan J."/>
            <person name="Park H.-J."/>
            <person name="Ramirez L."/>
            <person name="Alfaro M."/>
            <person name="Sun H."/>
            <person name="Tritt A."/>
            <person name="Yoshinaga Y."/>
            <person name="Zwiers L.-H."/>
            <person name="Turgeon B.G."/>
            <person name="Goodwin S.B."/>
            <person name="Spatafora J.W."/>
            <person name="Crous P.W."/>
            <person name="Grigoriev I.V."/>
        </authorList>
    </citation>
    <scope>NUCLEOTIDE SEQUENCE</scope>
    <source>
        <strain evidence="3">IPT5</strain>
    </source>
</reference>
<gene>
    <name evidence="3" type="ORF">T440DRAFT_470815</name>
</gene>
<dbReference type="OrthoDB" id="2138282at2759"/>
<dbReference type="Proteomes" id="UP000799423">
    <property type="component" value="Unassembled WGS sequence"/>
</dbReference>
<protein>
    <recommendedName>
        <fullName evidence="2">CREG-like beta-barrel domain-containing protein</fullName>
    </recommendedName>
</protein>
<dbReference type="SUPFAM" id="SSF50475">
    <property type="entry name" value="FMN-binding split barrel"/>
    <property type="match status" value="1"/>
</dbReference>
<dbReference type="Pfam" id="PF13883">
    <property type="entry name" value="CREG_beta-barrel"/>
    <property type="match status" value="1"/>
</dbReference>
<name>A0A6A7AWV3_9PLEO</name>
<dbReference type="AlphaFoldDB" id="A0A6A7AWV3"/>